<evidence type="ECO:0000259" key="7">
    <source>
        <dbReference type="PROSITE" id="PS50011"/>
    </source>
</evidence>
<feature type="region of interest" description="Disordered" evidence="6">
    <location>
        <begin position="309"/>
        <end position="328"/>
    </location>
</feature>
<evidence type="ECO:0000256" key="1">
    <source>
        <dbReference type="ARBA" id="ARBA00022679"/>
    </source>
</evidence>
<keyword evidence="4 5" id="KW-0067">ATP-binding</keyword>
<feature type="binding site" evidence="5">
    <location>
        <position position="45"/>
    </location>
    <ligand>
        <name>ATP</name>
        <dbReference type="ChEBI" id="CHEBI:30616"/>
    </ligand>
</feature>
<name>A0ABR5F4P2_9ACTN</name>
<sequence length="545" mass="56659">MVPVQPLRVSDPRTLGRHRLVGRLGSGGMGVVYLAEGPLGRVAVKLVRAELVDDASSRVRFQREIQACFRVRSPYTAQLVDFELDAEQPWLATEFVDGPDLDRRVRAEGGPLPADAQLTLATGLAEGLAAIHAAGLVHRDLKPSNVLWTGQGPRIIDFGIAAVADARPLTTTGQFVGTPAWVAPEQATGDETTAATDIFAWAGIVVFAATGQPPFGTGRPEVVLSRVLSGGPAVDYDQLAGPLRELVHAALARDPRQRPSAQALRDDLAGISPADSDRAADGTQAAPAESATVLSPTVTVPVRPTAVTAGPPLPATVHDQPAIPARPARPTRWARPAVLGAAVVVVAGAAIAGILATRGSGDDAGDSDSGAETAVADASYQADGPWRAVVRNTLPVPTDTCEIILTSADTGENVLHQGGLSGTWSFQVSHPGNFRWQVSDPGCLVEPQAGAGAATLPFTHQANTGDTDAFTAEGRVAVEILDFNGAEECGFTLRDATTGDDLDYGTVQTTSADKSLLLNPAGRSQLYLIDTSGRYCGIRVSSATA</sequence>
<reference evidence="8 9" key="1">
    <citation type="submission" date="2014-12" db="EMBL/GenBank/DDBJ databases">
        <title>Frankia sp. BMG5.1 draft genome.</title>
        <authorList>
            <person name="Gtari M."/>
            <person name="Ghodhbane-Gtari F."/>
            <person name="Nouioui I."/>
            <person name="Ktari A."/>
            <person name="Hezbri K."/>
            <person name="Mimouni W."/>
            <person name="Sbissi I."/>
            <person name="Ayari A."/>
            <person name="Yamanaka T."/>
            <person name="Normand P."/>
            <person name="Tisa L.S."/>
            <person name="Boudabous A."/>
        </authorList>
    </citation>
    <scope>NUCLEOTIDE SEQUENCE [LARGE SCALE GENOMIC DNA]</scope>
    <source>
        <strain evidence="8 9">BMG5.1</strain>
    </source>
</reference>
<comment type="caution">
    <text evidence="8">The sequence shown here is derived from an EMBL/GenBank/DDBJ whole genome shotgun (WGS) entry which is preliminary data.</text>
</comment>
<keyword evidence="3" id="KW-0418">Kinase</keyword>
<dbReference type="PANTHER" id="PTHR43289">
    <property type="entry name" value="MITOGEN-ACTIVATED PROTEIN KINASE KINASE KINASE 20-RELATED"/>
    <property type="match status" value="1"/>
</dbReference>
<accession>A0ABR5F4P2</accession>
<evidence type="ECO:0000256" key="6">
    <source>
        <dbReference type="SAM" id="MobiDB-lite"/>
    </source>
</evidence>
<feature type="region of interest" description="Disordered" evidence="6">
    <location>
        <begin position="271"/>
        <end position="292"/>
    </location>
</feature>
<evidence type="ECO:0000256" key="4">
    <source>
        <dbReference type="ARBA" id="ARBA00022840"/>
    </source>
</evidence>
<keyword evidence="9" id="KW-1185">Reference proteome</keyword>
<dbReference type="SUPFAM" id="SSF56112">
    <property type="entry name" value="Protein kinase-like (PK-like)"/>
    <property type="match status" value="1"/>
</dbReference>
<dbReference type="CDD" id="cd14014">
    <property type="entry name" value="STKc_PknB_like"/>
    <property type="match status" value="1"/>
</dbReference>
<dbReference type="EMBL" id="JWIO01000013">
    <property type="protein sequence ID" value="KLL11706.1"/>
    <property type="molecule type" value="Genomic_DNA"/>
</dbReference>
<evidence type="ECO:0000256" key="3">
    <source>
        <dbReference type="ARBA" id="ARBA00022777"/>
    </source>
</evidence>
<gene>
    <name evidence="8" type="ORF">FrCorBMG51_09985</name>
</gene>
<dbReference type="PANTHER" id="PTHR43289:SF34">
    <property type="entry name" value="SERINE_THREONINE-PROTEIN KINASE YBDM-RELATED"/>
    <property type="match status" value="1"/>
</dbReference>
<evidence type="ECO:0000313" key="8">
    <source>
        <dbReference type="EMBL" id="KLL11706.1"/>
    </source>
</evidence>
<proteinExistence type="predicted"/>
<feature type="domain" description="Protein kinase" evidence="7">
    <location>
        <begin position="18"/>
        <end position="271"/>
    </location>
</feature>
<protein>
    <recommendedName>
        <fullName evidence="7">Protein kinase domain-containing protein</fullName>
    </recommendedName>
</protein>
<dbReference type="Pfam" id="PF00069">
    <property type="entry name" value="Pkinase"/>
    <property type="match status" value="1"/>
</dbReference>
<dbReference type="InterPro" id="IPR011009">
    <property type="entry name" value="Kinase-like_dom_sf"/>
</dbReference>
<keyword evidence="2 5" id="KW-0547">Nucleotide-binding</keyword>
<dbReference type="Gene3D" id="1.10.510.10">
    <property type="entry name" value="Transferase(Phosphotransferase) domain 1"/>
    <property type="match status" value="1"/>
</dbReference>
<organism evidence="8 9">
    <name type="scientific">Protofrankia coriariae</name>
    <dbReference type="NCBI Taxonomy" id="1562887"/>
    <lineage>
        <taxon>Bacteria</taxon>
        <taxon>Bacillati</taxon>
        <taxon>Actinomycetota</taxon>
        <taxon>Actinomycetes</taxon>
        <taxon>Frankiales</taxon>
        <taxon>Frankiaceae</taxon>
        <taxon>Protofrankia</taxon>
    </lineage>
</organism>
<keyword evidence="1" id="KW-0808">Transferase</keyword>
<feature type="region of interest" description="Disordered" evidence="6">
    <location>
        <begin position="357"/>
        <end position="378"/>
    </location>
</feature>
<dbReference type="Gene3D" id="3.30.200.20">
    <property type="entry name" value="Phosphorylase Kinase, domain 1"/>
    <property type="match status" value="1"/>
</dbReference>
<evidence type="ECO:0000256" key="5">
    <source>
        <dbReference type="PROSITE-ProRule" id="PRU10141"/>
    </source>
</evidence>
<dbReference type="SMART" id="SM00220">
    <property type="entry name" value="S_TKc"/>
    <property type="match status" value="1"/>
</dbReference>
<dbReference type="PROSITE" id="PS00107">
    <property type="entry name" value="PROTEIN_KINASE_ATP"/>
    <property type="match status" value="1"/>
</dbReference>
<evidence type="ECO:0000313" key="9">
    <source>
        <dbReference type="Proteomes" id="UP000035425"/>
    </source>
</evidence>
<dbReference type="InterPro" id="IPR017441">
    <property type="entry name" value="Protein_kinase_ATP_BS"/>
</dbReference>
<dbReference type="InterPro" id="IPR000719">
    <property type="entry name" value="Prot_kinase_dom"/>
</dbReference>
<dbReference type="PROSITE" id="PS50011">
    <property type="entry name" value="PROTEIN_KINASE_DOM"/>
    <property type="match status" value="1"/>
</dbReference>
<evidence type="ECO:0000256" key="2">
    <source>
        <dbReference type="ARBA" id="ARBA00022741"/>
    </source>
</evidence>
<dbReference type="Proteomes" id="UP000035425">
    <property type="component" value="Unassembled WGS sequence"/>
</dbReference>